<dbReference type="NCBIfam" id="NF033579">
    <property type="entry name" value="transpos_IS5_2"/>
    <property type="match status" value="1"/>
</dbReference>
<name>A0A495QR97_9EURY</name>
<organism evidence="2 3">
    <name type="scientific">Haloarcula quadrata</name>
    <dbReference type="NCBI Taxonomy" id="182779"/>
    <lineage>
        <taxon>Archaea</taxon>
        <taxon>Methanobacteriati</taxon>
        <taxon>Methanobacteriota</taxon>
        <taxon>Stenosarchaea group</taxon>
        <taxon>Halobacteria</taxon>
        <taxon>Halobacteriales</taxon>
        <taxon>Haloarculaceae</taxon>
        <taxon>Haloarcula</taxon>
    </lineage>
</organism>
<dbReference type="Pfam" id="PF01609">
    <property type="entry name" value="DDE_Tnp_1"/>
    <property type="match status" value="1"/>
</dbReference>
<accession>A0A495QR97</accession>
<feature type="domain" description="Transposase IS4-like" evidence="1">
    <location>
        <begin position="110"/>
        <end position="269"/>
    </location>
</feature>
<dbReference type="InterPro" id="IPR002559">
    <property type="entry name" value="Transposase_11"/>
</dbReference>
<sequence>MSKISRFTSKVVQLAKNAVGERGEVAAPEGGGGFAEYAVVSLHCLRVYLQKSYREALDLLSEMPQILGEIGLDAADLPDHSTLVKRFDRIKTAIWRVLLRLSAQEHEPSGHAAIDATFFDRENASKHYCRRTNYRVQTLKATALADTETQAILDVHCTTEKRHDTQLGWQVARADAGDLASLAADKGYDWMELRDKLREEGVRPLIKHREFQPIDHAHNARIDGPRYRQRAMCETVFSTIKRTLGDAVRARTWYGEFRELVLMCTVHNIKQSLKQ</sequence>
<dbReference type="Proteomes" id="UP000268233">
    <property type="component" value="Unassembled WGS sequence"/>
</dbReference>
<proteinExistence type="predicted"/>
<dbReference type="GO" id="GO:0004803">
    <property type="term" value="F:transposase activity"/>
    <property type="evidence" value="ECO:0007669"/>
    <property type="project" value="InterPro"/>
</dbReference>
<dbReference type="EMBL" id="RBWW01000003">
    <property type="protein sequence ID" value="RKS76016.1"/>
    <property type="molecule type" value="Genomic_DNA"/>
</dbReference>
<evidence type="ECO:0000259" key="1">
    <source>
        <dbReference type="Pfam" id="PF01609"/>
    </source>
</evidence>
<dbReference type="GO" id="GO:0006313">
    <property type="term" value="P:DNA transposition"/>
    <property type="evidence" value="ECO:0007669"/>
    <property type="project" value="InterPro"/>
</dbReference>
<dbReference type="GO" id="GO:0003677">
    <property type="term" value="F:DNA binding"/>
    <property type="evidence" value="ECO:0007669"/>
    <property type="project" value="InterPro"/>
</dbReference>
<dbReference type="InterPro" id="IPR053520">
    <property type="entry name" value="Transposase_Tn903"/>
</dbReference>
<evidence type="ECO:0000313" key="2">
    <source>
        <dbReference type="EMBL" id="RKS76016.1"/>
    </source>
</evidence>
<keyword evidence="3" id="KW-1185">Reference proteome</keyword>
<reference evidence="2 3" key="1">
    <citation type="submission" date="2018-10" db="EMBL/GenBank/DDBJ databases">
        <title>Genomic Encyclopedia of Archaeal and Bacterial Type Strains, Phase II (KMG-II): from individual species to whole genera.</title>
        <authorList>
            <person name="Goeker M."/>
        </authorList>
    </citation>
    <scope>NUCLEOTIDE SEQUENCE [LARGE SCALE GENOMIC DNA]</scope>
    <source>
        <strain evidence="2 3">DSM 11927</strain>
    </source>
</reference>
<comment type="caution">
    <text evidence="2">The sequence shown here is derived from an EMBL/GenBank/DDBJ whole genome shotgun (WGS) entry which is preliminary data.</text>
</comment>
<protein>
    <submittedName>
        <fullName evidence="2">IS5 family transposase</fullName>
    </submittedName>
</protein>
<dbReference type="AlphaFoldDB" id="A0A495QR97"/>
<gene>
    <name evidence="2" type="ORF">BDK61_4647</name>
</gene>
<evidence type="ECO:0000313" key="3">
    <source>
        <dbReference type="Proteomes" id="UP000268233"/>
    </source>
</evidence>